<reference evidence="1" key="1">
    <citation type="journal article" date="2014" name="Genome Biol. Evol.">
        <title>Pangenome evidence for extensive interdomain horizontal transfer affecting lineage core and shell genes in uncultured planktonic thaumarchaeota and euryarchaeota.</title>
        <authorList>
            <person name="Deschamps P."/>
            <person name="Zivanovic Y."/>
            <person name="Moreira D."/>
            <person name="Rodriguez-Valera F."/>
            <person name="Lopez-Garcia P."/>
        </authorList>
    </citation>
    <scope>NUCLEOTIDE SEQUENCE</scope>
</reference>
<proteinExistence type="predicted"/>
<dbReference type="AlphaFoldDB" id="A0A075HMI1"/>
<dbReference type="CDD" id="cd00090">
    <property type="entry name" value="HTH_ARSR"/>
    <property type="match status" value="1"/>
</dbReference>
<dbReference type="InterPro" id="IPR011991">
    <property type="entry name" value="ArsR-like_HTH"/>
</dbReference>
<dbReference type="SUPFAM" id="SSF46785">
    <property type="entry name" value="Winged helix' DNA-binding domain"/>
    <property type="match status" value="2"/>
</dbReference>
<accession>A0A075HMI1</accession>
<dbReference type="InterPro" id="IPR036390">
    <property type="entry name" value="WH_DNA-bd_sf"/>
</dbReference>
<name>A0A075HMI1_9ARCH</name>
<evidence type="ECO:0008006" key="2">
    <source>
        <dbReference type="Google" id="ProtNLM"/>
    </source>
</evidence>
<sequence>MQRKNIVLEIVQKNPGIRFNEIMKLSNIKNGTLSHYVRKLEEESSIELERSPRVTRLYPAGIGQNEAKICKFLTIDSQRKIMMFLLDKDVATSVEIRNFIRKSPSVVSVNLSQLFRERIINKQYDIPSNKYSLRNPEEVRGIIKEHYPNLLDKMVENTLEMLQF</sequence>
<dbReference type="EMBL" id="KF901087">
    <property type="protein sequence ID" value="AIF17626.1"/>
    <property type="molecule type" value="Genomic_DNA"/>
</dbReference>
<dbReference type="Pfam" id="PF13412">
    <property type="entry name" value="HTH_24"/>
    <property type="match status" value="1"/>
</dbReference>
<dbReference type="InterPro" id="IPR036388">
    <property type="entry name" value="WH-like_DNA-bd_sf"/>
</dbReference>
<evidence type="ECO:0000313" key="1">
    <source>
        <dbReference type="EMBL" id="AIF17626.1"/>
    </source>
</evidence>
<dbReference type="PANTHER" id="PTHR36216:SF1">
    <property type="entry name" value="HTH ARSR-TYPE DOMAIN-CONTAINING PROTEIN"/>
    <property type="match status" value="1"/>
</dbReference>
<dbReference type="PANTHER" id="PTHR36216">
    <property type="entry name" value="TRANSCRIPTIONAL REGULATOR, TRMB"/>
    <property type="match status" value="1"/>
</dbReference>
<organism evidence="1">
    <name type="scientific">uncultured marine thaumarchaeote KM3_78_D03</name>
    <dbReference type="NCBI Taxonomy" id="1456290"/>
    <lineage>
        <taxon>Archaea</taxon>
        <taxon>Nitrososphaerota</taxon>
        <taxon>environmental samples</taxon>
    </lineage>
</organism>
<protein>
    <recommendedName>
        <fullName evidence="2">Winged helix-turn-helix transcriptional regulator</fullName>
    </recommendedName>
</protein>
<dbReference type="Gene3D" id="1.10.10.10">
    <property type="entry name" value="Winged helix-like DNA-binding domain superfamily/Winged helix DNA-binding domain"/>
    <property type="match status" value="1"/>
</dbReference>